<dbReference type="HOGENOM" id="CLU_619372_0_0_5"/>
<protein>
    <submittedName>
        <fullName evidence="1">Uncharacterized protein</fullName>
    </submittedName>
</protein>
<dbReference type="OrthoDB" id="6187882at2"/>
<keyword evidence="2" id="KW-1185">Reference proteome</keyword>
<proteinExistence type="predicted"/>
<dbReference type="EMBL" id="CP002382">
    <property type="protein sequence ID" value="AEP09164.1"/>
    <property type="molecule type" value="Genomic_DNA"/>
</dbReference>
<gene>
    <name evidence="1" type="ordered locus">MICA_831</name>
</gene>
<name>G2KRB7_MICAA</name>
<reference evidence="1 2" key="1">
    <citation type="journal article" date="2011" name="BMC Genomics">
        <title>Genomic insights into an obligate epibiotic bacterial predator: Micavibrio aeruginosavorus ARL-13.</title>
        <authorList>
            <person name="Wang Z."/>
            <person name="Kadouri D."/>
            <person name="Wu M."/>
        </authorList>
    </citation>
    <scope>NUCLEOTIDE SEQUENCE [LARGE SCALE GENOMIC DNA]</scope>
    <source>
        <strain evidence="1 2">ARL-13</strain>
    </source>
</reference>
<evidence type="ECO:0000313" key="1">
    <source>
        <dbReference type="EMBL" id="AEP09164.1"/>
    </source>
</evidence>
<dbReference type="STRING" id="856793.MICA_831"/>
<accession>G2KRB7</accession>
<dbReference type="Proteomes" id="UP000009286">
    <property type="component" value="Chromosome"/>
</dbReference>
<dbReference type="AlphaFoldDB" id="G2KRB7"/>
<sequence length="441" mass="49793">MKTGFLKIWGWPWASAPQEERALLPAPVQEELSESFSKAAFGRKFRTCEYTNVHLPEGNSQYLKVVALAADQWNVVKVSQMGDDYTTVSVLENVPFGKAAQYLLEYESTALDMNLLPCGADKNDLGFDHVENFCLREGFVPDRNGRLHEPVAGEIVTSGNFDPKNVKKYEDLYAQIQSKNLVLTNVWNSQSITDLFAHYKDGPQWSDVRQDITHMHRLKEIYFAVRCAVLIEQCVLDIQNGSKKYNDDPVNKITGLLVFDGYWINDEDIRNMAAAVVEDRNYTIADHIIKRSIDIIGNPVDELADIKAEAIRFLRDLRIFECVRESKDLLSNGAVSMGAYEKEKIDEWMCSVVTMAKNNGYSDAQVDDIRSAMCNATPVKELPHGIIDFMSGLEKAYRSVAMAIDQKIGNDHAVVGEYKRLPQSSTIHVTRKNGSSSGWEW</sequence>
<dbReference type="KEGG" id="mai:MICA_831"/>
<evidence type="ECO:0000313" key="2">
    <source>
        <dbReference type="Proteomes" id="UP000009286"/>
    </source>
</evidence>
<organism evidence="1 2">
    <name type="scientific">Micavibrio aeruginosavorus (strain ARL-13)</name>
    <dbReference type="NCBI Taxonomy" id="856793"/>
    <lineage>
        <taxon>Bacteria</taxon>
        <taxon>Pseudomonadati</taxon>
        <taxon>Bdellovibrionota</taxon>
        <taxon>Bdellovibrionia</taxon>
        <taxon>Bdellovibrionales</taxon>
        <taxon>Pseudobdellovibrionaceae</taxon>
        <taxon>Micavibrio</taxon>
    </lineage>
</organism>